<dbReference type="InterPro" id="IPR048089">
    <property type="entry name" value="McdA"/>
</dbReference>
<dbReference type="PANTHER" id="PTHR13696">
    <property type="entry name" value="P-LOOP CONTAINING NUCLEOSIDE TRIPHOSPHATE HYDROLASE"/>
    <property type="match status" value="1"/>
</dbReference>
<dbReference type="EMBL" id="MNAO01000430">
    <property type="protein sequence ID" value="OHV14805.1"/>
    <property type="molecule type" value="Genomic_DNA"/>
</dbReference>
<evidence type="ECO:0000313" key="4">
    <source>
        <dbReference type="Proteomes" id="UP000180215"/>
    </source>
</evidence>
<dbReference type="Pfam" id="PF01656">
    <property type="entry name" value="CbiA"/>
    <property type="match status" value="1"/>
</dbReference>
<dbReference type="AlphaFoldDB" id="A0A1S1P177"/>
<dbReference type="PANTHER" id="PTHR13696:SF96">
    <property type="entry name" value="COBQ_COBB_MIND_PARA NUCLEOTIDE BINDING DOMAIN-CONTAINING PROTEIN"/>
    <property type="match status" value="1"/>
</dbReference>
<organism evidence="3 4">
    <name type="scientific">Methylorubrum extorquens</name>
    <name type="common">Methylobacterium dichloromethanicum</name>
    <name type="synonym">Methylobacterium extorquens</name>
    <dbReference type="NCBI Taxonomy" id="408"/>
    <lineage>
        <taxon>Bacteria</taxon>
        <taxon>Pseudomonadati</taxon>
        <taxon>Pseudomonadota</taxon>
        <taxon>Alphaproteobacteria</taxon>
        <taxon>Hyphomicrobiales</taxon>
        <taxon>Methylobacteriaceae</taxon>
        <taxon>Methylorubrum</taxon>
    </lineage>
</organism>
<dbReference type="InterPro" id="IPR002586">
    <property type="entry name" value="CobQ/CobB/MinD/ParA_Nub-bd_dom"/>
</dbReference>
<dbReference type="PIRSF" id="PIRSF009320">
    <property type="entry name" value="Nuc_binding_HP_1000"/>
    <property type="match status" value="1"/>
</dbReference>
<dbReference type="SUPFAM" id="SSF52540">
    <property type="entry name" value="P-loop containing nucleoside triphosphate hydrolases"/>
    <property type="match status" value="1"/>
</dbReference>
<evidence type="ECO:0000259" key="2">
    <source>
        <dbReference type="Pfam" id="PF01656"/>
    </source>
</evidence>
<gene>
    <name evidence="3" type="ORF">BK022_23730</name>
</gene>
<dbReference type="NCBIfam" id="NF041546">
    <property type="entry name" value="ParA_partition"/>
    <property type="match status" value="1"/>
</dbReference>
<dbReference type="Gene3D" id="3.40.50.300">
    <property type="entry name" value="P-loop containing nucleotide triphosphate hydrolases"/>
    <property type="match status" value="1"/>
</dbReference>
<feature type="domain" description="CobQ/CobB/MinD/ParA nucleotide binding" evidence="2">
    <location>
        <begin position="4"/>
        <end position="138"/>
    </location>
</feature>
<proteinExistence type="predicted"/>
<evidence type="ECO:0000256" key="1">
    <source>
        <dbReference type="SAM" id="MobiDB-lite"/>
    </source>
</evidence>
<comment type="caution">
    <text evidence="3">The sequence shown here is derived from an EMBL/GenBank/DDBJ whole genome shotgun (WGS) entry which is preliminary data.</text>
</comment>
<sequence length="233" mass="24581">MRTIALINQKGGVGKTTVALHLAAAFWQHGADALVLDLDPQASATEWHDARAEQLPHVESIQPARLAKVAEHAAEIGTDALILDTAPHAESTALDAARCADLVLVPCQPSIMDLRAMRKTVELLKLVQVPAFAILNGVPAFGTVADEAAEMIESSLGLAVCPVRLGDRVAYSRCLIAGQVAQEVEPQGKAAGEVSRLYTWTCAQLGIPAREHMRTSTGGQAATSTDALVHTKA</sequence>
<feature type="region of interest" description="Disordered" evidence="1">
    <location>
        <begin position="214"/>
        <end position="233"/>
    </location>
</feature>
<reference evidence="3 4" key="1">
    <citation type="submission" date="2016-10" db="EMBL/GenBank/DDBJ databases">
        <title>Draft genome sequence of Methylobacterium extorquens CP3, a seed endophyte of Crotalaria pumila with plant growth-promoting and metal tolerance properties.</title>
        <authorList>
            <person name="Sanchez-Lopez A.S."/>
            <person name="Van Hamme J.D."/>
            <person name="Thijs S."/>
            <person name="Mcammond B.M."/>
            <person name="Stevens V."/>
            <person name="Gonzalez-Chavez M.D.C."/>
            <person name="Vangronsveld J."/>
        </authorList>
    </citation>
    <scope>NUCLEOTIDE SEQUENCE [LARGE SCALE GENOMIC DNA]</scope>
    <source>
        <strain evidence="3 4">CP3</strain>
    </source>
</reference>
<feature type="compositionally biased region" description="Polar residues" evidence="1">
    <location>
        <begin position="215"/>
        <end position="226"/>
    </location>
</feature>
<dbReference type="InterPro" id="IPR027417">
    <property type="entry name" value="P-loop_NTPase"/>
</dbReference>
<dbReference type="Proteomes" id="UP000180215">
    <property type="component" value="Unassembled WGS sequence"/>
</dbReference>
<dbReference type="CDD" id="cd02042">
    <property type="entry name" value="ParAB_family"/>
    <property type="match status" value="1"/>
</dbReference>
<protein>
    <submittedName>
        <fullName evidence="3">Chromosome partitioning protein ParA</fullName>
    </submittedName>
</protein>
<name>A0A1S1P177_METEX</name>
<evidence type="ECO:0000313" key="3">
    <source>
        <dbReference type="EMBL" id="OHV14805.1"/>
    </source>
</evidence>
<dbReference type="InterPro" id="IPR050678">
    <property type="entry name" value="DNA_Partitioning_ATPase"/>
</dbReference>
<accession>A0A1S1P177</accession>